<evidence type="ECO:0000256" key="1">
    <source>
        <dbReference type="SAM" id="MobiDB-lite"/>
    </source>
</evidence>
<dbReference type="PANTHER" id="PTHR15925">
    <property type="entry name" value="MITOCHONDRIAL RIBOSOMAL PROTEIN S23"/>
    <property type="match status" value="1"/>
</dbReference>
<feature type="region of interest" description="Disordered" evidence="1">
    <location>
        <begin position="103"/>
        <end position="122"/>
    </location>
</feature>
<dbReference type="PANTHER" id="PTHR15925:SF2">
    <property type="entry name" value="SMALL RIBOSOMAL SUBUNIT PROTEIN MS23"/>
    <property type="match status" value="1"/>
</dbReference>
<dbReference type="GO" id="GO:0005840">
    <property type="term" value="C:ribosome"/>
    <property type="evidence" value="ECO:0007669"/>
    <property type="project" value="InterPro"/>
</dbReference>
<dbReference type="Pfam" id="PF10484">
    <property type="entry name" value="MRP-S23"/>
    <property type="match status" value="2"/>
</dbReference>
<dbReference type="EMBL" id="OD566214">
    <property type="protein sequence ID" value="CAD7443588.1"/>
    <property type="molecule type" value="Genomic_DNA"/>
</dbReference>
<evidence type="ECO:0000313" key="3">
    <source>
        <dbReference type="EMBL" id="CAD7443588.1"/>
    </source>
</evidence>
<gene>
    <name evidence="3" type="ORF">TBIB3V08_LOCUS5990</name>
</gene>
<dbReference type="AlphaFoldDB" id="A0A7R9I2Y5"/>
<dbReference type="InterPro" id="IPR023611">
    <property type="entry name" value="mS23_dom_met"/>
</dbReference>
<feature type="domain" description="Small ribosomal subunit protein mS23 conserved" evidence="2">
    <location>
        <begin position="49"/>
        <end position="99"/>
    </location>
</feature>
<dbReference type="GO" id="GO:0005739">
    <property type="term" value="C:mitochondrion"/>
    <property type="evidence" value="ECO:0007669"/>
    <property type="project" value="InterPro"/>
</dbReference>
<name>A0A7R9I2Y5_9NEOP</name>
<reference evidence="3" key="1">
    <citation type="submission" date="2020-11" db="EMBL/GenBank/DDBJ databases">
        <authorList>
            <person name="Tran Van P."/>
        </authorList>
    </citation>
    <scope>NUCLEOTIDE SEQUENCE</scope>
</reference>
<accession>A0A7R9I2Y5</accession>
<feature type="domain" description="Small ribosomal subunit protein mS23 conserved" evidence="2">
    <location>
        <begin position="12"/>
        <end position="44"/>
    </location>
</feature>
<proteinExistence type="predicted"/>
<feature type="region of interest" description="Disordered" evidence="1">
    <location>
        <begin position="130"/>
        <end position="197"/>
    </location>
</feature>
<feature type="compositionally biased region" description="Basic and acidic residues" evidence="1">
    <location>
        <begin position="104"/>
        <end position="118"/>
    </location>
</feature>
<sequence length="197" mass="22451">MSCEKKSPKINKVTGLLRSGAMKQEDKPLWYHIYESFPPKYEPSKLLKVKKNLGSINLLDQHTPTSTQKFLNIYNKLKADGQVDEDRLFDESLEIFNNENKFSQSREETFQERTDPLKKQSLASTFRDAQNNIDSPEKHNIDSQENVSESGELNLEEVSPHLRGGKVENHLGKTTPSSPDRDSNLNLPVLSGRAQHD</sequence>
<dbReference type="GO" id="GO:0006412">
    <property type="term" value="P:translation"/>
    <property type="evidence" value="ECO:0007669"/>
    <property type="project" value="InterPro"/>
</dbReference>
<dbReference type="InterPro" id="IPR019520">
    <property type="entry name" value="Ribosomal_mS23_met"/>
</dbReference>
<protein>
    <recommendedName>
        <fullName evidence="2">Small ribosomal subunit protein mS23 conserved domain-containing protein</fullName>
    </recommendedName>
</protein>
<dbReference type="GO" id="GO:0003735">
    <property type="term" value="F:structural constituent of ribosome"/>
    <property type="evidence" value="ECO:0007669"/>
    <property type="project" value="InterPro"/>
</dbReference>
<organism evidence="3">
    <name type="scientific">Timema bartmani</name>
    <dbReference type="NCBI Taxonomy" id="61472"/>
    <lineage>
        <taxon>Eukaryota</taxon>
        <taxon>Metazoa</taxon>
        <taxon>Ecdysozoa</taxon>
        <taxon>Arthropoda</taxon>
        <taxon>Hexapoda</taxon>
        <taxon>Insecta</taxon>
        <taxon>Pterygota</taxon>
        <taxon>Neoptera</taxon>
        <taxon>Polyneoptera</taxon>
        <taxon>Phasmatodea</taxon>
        <taxon>Timematodea</taxon>
        <taxon>Timematoidea</taxon>
        <taxon>Timematidae</taxon>
        <taxon>Timema</taxon>
    </lineage>
</organism>
<evidence type="ECO:0000259" key="2">
    <source>
        <dbReference type="Pfam" id="PF10484"/>
    </source>
</evidence>